<dbReference type="OrthoDB" id="3191568at2759"/>
<organism evidence="1 2">
    <name type="scientific">Pleurotus ostreatus (strain PC15)</name>
    <name type="common">Oyster mushroom</name>
    <dbReference type="NCBI Taxonomy" id="1137138"/>
    <lineage>
        <taxon>Eukaryota</taxon>
        <taxon>Fungi</taxon>
        <taxon>Dikarya</taxon>
        <taxon>Basidiomycota</taxon>
        <taxon>Agaricomycotina</taxon>
        <taxon>Agaricomycetes</taxon>
        <taxon>Agaricomycetidae</taxon>
        <taxon>Agaricales</taxon>
        <taxon>Pleurotineae</taxon>
        <taxon>Pleurotaceae</taxon>
        <taxon>Pleurotus</taxon>
    </lineage>
</organism>
<evidence type="ECO:0000313" key="1">
    <source>
        <dbReference type="EMBL" id="KDQ29824.1"/>
    </source>
</evidence>
<name>A0A067NPK6_PLEO1</name>
<protein>
    <submittedName>
        <fullName evidence="1">Uncharacterized protein</fullName>
    </submittedName>
</protein>
<dbReference type="Proteomes" id="UP000027073">
    <property type="component" value="Unassembled WGS sequence"/>
</dbReference>
<dbReference type="InParanoid" id="A0A067NPK6"/>
<dbReference type="HOGENOM" id="CLU_098000_0_0_1"/>
<reference evidence="2" key="1">
    <citation type="journal article" date="2014" name="Proc. Natl. Acad. Sci. U.S.A.">
        <title>Extensive sampling of basidiomycete genomes demonstrates inadequacy of the white-rot/brown-rot paradigm for wood decay fungi.</title>
        <authorList>
            <person name="Riley R."/>
            <person name="Salamov A.A."/>
            <person name="Brown D.W."/>
            <person name="Nagy L.G."/>
            <person name="Floudas D."/>
            <person name="Held B.W."/>
            <person name="Levasseur A."/>
            <person name="Lombard V."/>
            <person name="Morin E."/>
            <person name="Otillar R."/>
            <person name="Lindquist E.A."/>
            <person name="Sun H."/>
            <person name="LaButti K.M."/>
            <person name="Schmutz J."/>
            <person name="Jabbour D."/>
            <person name="Luo H."/>
            <person name="Baker S.E."/>
            <person name="Pisabarro A.G."/>
            <person name="Walton J.D."/>
            <person name="Blanchette R.A."/>
            <person name="Henrissat B."/>
            <person name="Martin F."/>
            <person name="Cullen D."/>
            <person name="Hibbett D.S."/>
            <person name="Grigoriev I.V."/>
        </authorList>
    </citation>
    <scope>NUCLEOTIDE SEQUENCE [LARGE SCALE GENOMIC DNA]</scope>
    <source>
        <strain evidence="2">PC15</strain>
    </source>
</reference>
<accession>A0A067NPK6</accession>
<dbReference type="AlphaFoldDB" id="A0A067NPK6"/>
<gene>
    <name evidence="1" type="ORF">PLEOSDRAFT_1103838</name>
</gene>
<proteinExistence type="predicted"/>
<dbReference type="EMBL" id="KL198007">
    <property type="protein sequence ID" value="KDQ29824.1"/>
    <property type="molecule type" value="Genomic_DNA"/>
</dbReference>
<sequence length="194" mass="20982">MYTNNPYSAWTKGSNFPGGAPPPSVFGALPYSSSAAKAPMVTFTFSFNPSILSCTVTGPHNKIYYRIATDKPTPGFTFVHDAQGNPVVVIEWQNHPIVEIRGIVPKQYACQWLSLSSQRNARHMQVASKQYVWAPGDGVICLFDTSSGTPELLGKITNGQTRVTLDLTTYAIQGGLTEAAVVSTILLLSGRNID</sequence>
<dbReference type="STRING" id="1137138.A0A067NPK6"/>
<dbReference type="VEuPathDB" id="FungiDB:PLEOSDRAFT_1103838"/>
<evidence type="ECO:0000313" key="2">
    <source>
        <dbReference type="Proteomes" id="UP000027073"/>
    </source>
</evidence>